<dbReference type="Gene3D" id="1.10.45.10">
    <property type="entry name" value="Vanillyl-alcohol Oxidase, Chain A, domain 4"/>
    <property type="match status" value="1"/>
</dbReference>
<dbReference type="GO" id="GO:0008720">
    <property type="term" value="F:D-lactate dehydrogenase (NAD+) activity"/>
    <property type="evidence" value="ECO:0007669"/>
    <property type="project" value="TreeGrafter"/>
</dbReference>
<dbReference type="Gene3D" id="3.30.465.10">
    <property type="match status" value="2"/>
</dbReference>
<dbReference type="GO" id="GO:0046872">
    <property type="term" value="F:metal ion binding"/>
    <property type="evidence" value="ECO:0007669"/>
    <property type="project" value="UniProtKB-KW"/>
</dbReference>
<evidence type="ECO:0000256" key="4">
    <source>
        <dbReference type="ARBA" id="ARBA00022723"/>
    </source>
</evidence>
<evidence type="ECO:0000256" key="2">
    <source>
        <dbReference type="ARBA" id="ARBA00022485"/>
    </source>
</evidence>
<dbReference type="GO" id="GO:1903457">
    <property type="term" value="P:lactate catabolic process"/>
    <property type="evidence" value="ECO:0007669"/>
    <property type="project" value="TreeGrafter"/>
</dbReference>
<evidence type="ECO:0000256" key="7">
    <source>
        <dbReference type="ARBA" id="ARBA00023004"/>
    </source>
</evidence>
<dbReference type="InterPro" id="IPR016166">
    <property type="entry name" value="FAD-bd_PCMH"/>
</dbReference>
<dbReference type="Pfam" id="PF13183">
    <property type="entry name" value="Fer4_8"/>
    <property type="match status" value="1"/>
</dbReference>
<accession>E0UH94</accession>
<dbReference type="PROSITE" id="PS51379">
    <property type="entry name" value="4FE4S_FER_2"/>
    <property type="match status" value="1"/>
</dbReference>
<dbReference type="AlphaFoldDB" id="E0UH94"/>
<evidence type="ECO:0000256" key="1">
    <source>
        <dbReference type="ARBA" id="ARBA00001974"/>
    </source>
</evidence>
<evidence type="ECO:0000313" key="16">
    <source>
        <dbReference type="Proteomes" id="UP000008206"/>
    </source>
</evidence>
<name>E0UH94_GLOV7</name>
<dbReference type="Proteomes" id="UP000008206">
    <property type="component" value="Chromosome"/>
</dbReference>
<dbReference type="InterPro" id="IPR006094">
    <property type="entry name" value="Oxid_FAD_bind_N"/>
</dbReference>
<protein>
    <recommendedName>
        <fullName evidence="12">D-2-hydroxyglutarate dehydrogenase</fullName>
        <ecNumber evidence="9">1.1.99.39</ecNumber>
    </recommendedName>
</protein>
<dbReference type="KEGG" id="cyj:Cyan7822_4917"/>
<dbReference type="EMBL" id="CP002198">
    <property type="protein sequence ID" value="ADN16808.1"/>
    <property type="molecule type" value="Genomic_DNA"/>
</dbReference>
<dbReference type="STRING" id="497965.Cyan7822_4917"/>
<evidence type="ECO:0000256" key="9">
    <source>
        <dbReference type="ARBA" id="ARBA00039003"/>
    </source>
</evidence>
<proteinExistence type="inferred from homology"/>
<keyword evidence="7" id="KW-0408">Iron</keyword>
<keyword evidence="4" id="KW-0479">Metal-binding</keyword>
<organism evidence="15 16">
    <name type="scientific">Gloeothece verrucosa (strain PCC 7822)</name>
    <name type="common">Cyanothece sp. (strain PCC 7822)</name>
    <dbReference type="NCBI Taxonomy" id="497965"/>
    <lineage>
        <taxon>Bacteria</taxon>
        <taxon>Bacillati</taxon>
        <taxon>Cyanobacteriota</taxon>
        <taxon>Cyanophyceae</taxon>
        <taxon>Oscillatoriophycideae</taxon>
        <taxon>Chroococcales</taxon>
        <taxon>Aphanothecaceae</taxon>
        <taxon>Gloeothece</taxon>
        <taxon>Gloeothece verrucosa</taxon>
    </lineage>
</organism>
<evidence type="ECO:0000256" key="12">
    <source>
        <dbReference type="ARBA" id="ARBA00067680"/>
    </source>
</evidence>
<dbReference type="InterPro" id="IPR016164">
    <property type="entry name" value="FAD-linked_Oxase-like_C"/>
</dbReference>
<dbReference type="PROSITE" id="PS50096">
    <property type="entry name" value="IQ"/>
    <property type="match status" value="1"/>
</dbReference>
<dbReference type="InterPro" id="IPR016171">
    <property type="entry name" value="Vanillyl_alc_oxidase_C-sub2"/>
</dbReference>
<sequence>MMIPRLKLHETLQPEYAEFLEQLRKTPFSGEIRADFGSRLITSTDNSIYQILPQAALFPKTGQDLVVMFHLAAQNPFKSITFSPRGGGTGTNGQALSPGIIIDCSKYMNQILELNLEQGWVRVQPGVILDQLNAYLKPLGLFFAASLAPSNRATLGGMINTDACGKGSRIYGRTSDHVLELSWVLVNGEMGQSQSIDLNTLTHLKQQPNTLGKIYRQIDEIVTQKRELIAQQFPKIPRFMTGYNLAKVYSPEQETFNLNRILAGSEGTLAIITEAKLKLTPIPKYKQLLAIHYHCFDDALLAASTLLQAEPAAIETLDEKIVELAKEDEIYYQVKDWIEGAKAINLVEFIGDAQTSLERKINQLIEQIETNRHQPQQASGYYLAKNNEEIQKLWELRKKGVGLLGNQKGNRKPIPFIEDTAVPPSQLMNYVQDLKKLLNEYQLDYGMFGHVDVGCLHIRPALDMKLPDDETLIRKLSDQVVALVRQYGGVMWGEHGKGFRSEYTPLFFGEELYQDLRKIKAAFDPENRLNPGKIVTPKGSDGEVVKIESSLRGHFDRQVPAVVRSQYEEVFNCNGNGACFNYNPHEVICPSAKETRDRIHSPKGRASLLREWLRQISLTQADKKPPNLGTLEVALLRVGNTLLKWWGVYDYSHEVYQGMSGCLGCKACVSQCPVHVNIPEFKARFLELYHTRYLRPWRDYLMGNIEMIASWQANSPQLFNLITHNALTYWVSQQLLGLVYLPQLSEFTLQQGLRERKAPLLDLKQLSQLTKPEKSNSVILLQDAFTSFYESQLVLDTYYFLDRLGYTVYIAPFFPNGKPLHVKGFLKQFQSRVKKNIEYLTQLNNLGIPLIGIEPSMVLAYRDEYHKYNDLSMNNLKINLLQEWLVTHLDQLPYIPTDNPYYLLSHCTEKTLALESSKQWQKIFKTMGIPLNLMQTGCCGMAGMYGHETEHYASSRGIYQSSWGPVLAAIEEKQERVLVSGYSCRSQVKRCEGWTPLHPVQGLLSQIKTQT</sequence>
<dbReference type="GO" id="GO:0051539">
    <property type="term" value="F:4 iron, 4 sulfur cluster binding"/>
    <property type="evidence" value="ECO:0007669"/>
    <property type="project" value="UniProtKB-KW"/>
</dbReference>
<evidence type="ECO:0000256" key="5">
    <source>
        <dbReference type="ARBA" id="ARBA00022827"/>
    </source>
</evidence>
<keyword evidence="8" id="KW-0411">Iron-sulfur</keyword>
<dbReference type="PANTHER" id="PTHR11748:SF119">
    <property type="entry name" value="D-2-HYDROXYGLUTARATE DEHYDROGENASE"/>
    <property type="match status" value="1"/>
</dbReference>
<keyword evidence="3" id="KW-0285">Flavoprotein</keyword>
<dbReference type="eggNOG" id="COG0247">
    <property type="taxonomic scope" value="Bacteria"/>
</dbReference>
<keyword evidence="2" id="KW-0004">4Fe-4S</keyword>
<dbReference type="EC" id="1.1.99.39" evidence="9"/>
<keyword evidence="5" id="KW-0274">FAD</keyword>
<dbReference type="HOGENOM" id="CLU_010756_1_0_3"/>
<dbReference type="SUPFAM" id="SSF46548">
    <property type="entry name" value="alpha-helical ferredoxin"/>
    <property type="match status" value="1"/>
</dbReference>
<dbReference type="PROSITE" id="PS51387">
    <property type="entry name" value="FAD_PCMH"/>
    <property type="match status" value="1"/>
</dbReference>
<evidence type="ECO:0000259" key="14">
    <source>
        <dbReference type="PROSITE" id="PS51387"/>
    </source>
</evidence>
<comment type="cofactor">
    <cofactor evidence="1">
        <name>FAD</name>
        <dbReference type="ChEBI" id="CHEBI:57692"/>
    </cofactor>
</comment>
<dbReference type="Pfam" id="PF01565">
    <property type="entry name" value="FAD_binding_4"/>
    <property type="match status" value="1"/>
</dbReference>
<dbReference type="InterPro" id="IPR017896">
    <property type="entry name" value="4Fe4S_Fe-S-bd"/>
</dbReference>
<keyword evidence="16" id="KW-1185">Reference proteome</keyword>
<evidence type="ECO:0000256" key="11">
    <source>
        <dbReference type="ARBA" id="ARBA00060924"/>
    </source>
</evidence>
<dbReference type="InterPro" id="IPR016169">
    <property type="entry name" value="FAD-bd_PCMH_sub2"/>
</dbReference>
<dbReference type="PROSITE" id="PS00198">
    <property type="entry name" value="4FE4S_FER_1"/>
    <property type="match status" value="1"/>
</dbReference>
<feature type="domain" description="FAD-binding PCMH-type" evidence="14">
    <location>
        <begin position="49"/>
        <end position="282"/>
    </location>
</feature>
<evidence type="ECO:0000256" key="3">
    <source>
        <dbReference type="ARBA" id="ARBA00022630"/>
    </source>
</evidence>
<feature type="domain" description="4Fe-4S ferredoxin-type" evidence="13">
    <location>
        <begin position="653"/>
        <end position="684"/>
    </location>
</feature>
<dbReference type="Pfam" id="PF02913">
    <property type="entry name" value="FAD-oxidase_C"/>
    <property type="match status" value="1"/>
</dbReference>
<dbReference type="GO" id="GO:0004458">
    <property type="term" value="F:D-lactate dehydrogenase (cytochrome) activity"/>
    <property type="evidence" value="ECO:0007669"/>
    <property type="project" value="TreeGrafter"/>
</dbReference>
<dbReference type="InterPro" id="IPR017900">
    <property type="entry name" value="4Fe4S_Fe_S_CS"/>
</dbReference>
<evidence type="ECO:0000313" key="15">
    <source>
        <dbReference type="EMBL" id="ADN16808.1"/>
    </source>
</evidence>
<keyword evidence="6 15" id="KW-0560">Oxidoreductase</keyword>
<comment type="catalytic activity">
    <reaction evidence="10">
        <text>(R)-2-hydroxyglutarate + A = 2-oxoglutarate + AH2</text>
        <dbReference type="Rhea" id="RHEA:38295"/>
        <dbReference type="ChEBI" id="CHEBI:13193"/>
        <dbReference type="ChEBI" id="CHEBI:15801"/>
        <dbReference type="ChEBI" id="CHEBI:16810"/>
        <dbReference type="ChEBI" id="CHEBI:17499"/>
        <dbReference type="EC" id="1.1.99.39"/>
    </reaction>
    <physiologicalReaction direction="left-to-right" evidence="10">
        <dbReference type="Rhea" id="RHEA:38296"/>
    </physiologicalReaction>
</comment>
<dbReference type="PANTHER" id="PTHR11748">
    <property type="entry name" value="D-LACTATE DEHYDROGENASE"/>
    <property type="match status" value="1"/>
</dbReference>
<comment type="similarity">
    <text evidence="11">In the N-terminal section; belongs to the FAD-binding oxidoreductase/transferase type 4 family.</text>
</comment>
<dbReference type="SUPFAM" id="SSF56176">
    <property type="entry name" value="FAD-binding/transporter-associated domain-like"/>
    <property type="match status" value="1"/>
</dbReference>
<evidence type="ECO:0000259" key="13">
    <source>
        <dbReference type="PROSITE" id="PS51379"/>
    </source>
</evidence>
<gene>
    <name evidence="15" type="ordered locus">Cyan7822_4917</name>
</gene>
<reference evidence="16" key="1">
    <citation type="journal article" date="2011" name="MBio">
        <title>Novel metabolic attributes of the genus Cyanothece, comprising a group of unicellular nitrogen-fixing Cyanobacteria.</title>
        <authorList>
            <person name="Bandyopadhyay A."/>
            <person name="Elvitigala T."/>
            <person name="Welsh E."/>
            <person name="Stockel J."/>
            <person name="Liberton M."/>
            <person name="Min H."/>
            <person name="Sherman L.A."/>
            <person name="Pakrasi H.B."/>
        </authorList>
    </citation>
    <scope>NUCLEOTIDE SEQUENCE [LARGE SCALE GENOMIC DNA]</scope>
    <source>
        <strain evidence="16">PCC 7822</strain>
    </source>
</reference>
<dbReference type="InterPro" id="IPR004113">
    <property type="entry name" value="FAD-bd_oxidored_4_C"/>
</dbReference>
<evidence type="ECO:0000256" key="8">
    <source>
        <dbReference type="ARBA" id="ARBA00023014"/>
    </source>
</evidence>
<evidence type="ECO:0000256" key="6">
    <source>
        <dbReference type="ARBA" id="ARBA00023002"/>
    </source>
</evidence>
<dbReference type="SUPFAM" id="SSF55103">
    <property type="entry name" value="FAD-linked oxidases, C-terminal domain"/>
    <property type="match status" value="1"/>
</dbReference>
<dbReference type="Gene3D" id="3.30.70.2740">
    <property type="match status" value="1"/>
</dbReference>
<dbReference type="GO" id="GO:0071949">
    <property type="term" value="F:FAD binding"/>
    <property type="evidence" value="ECO:0007669"/>
    <property type="project" value="InterPro"/>
</dbReference>
<dbReference type="eggNOG" id="COG0277">
    <property type="taxonomic scope" value="Bacteria"/>
</dbReference>
<dbReference type="InterPro" id="IPR036318">
    <property type="entry name" value="FAD-bd_PCMH-like_sf"/>
</dbReference>
<dbReference type="FunFam" id="3.30.70.2740:FF:000003">
    <property type="entry name" value="Oxidoreductase, FAD-binding, putative"/>
    <property type="match status" value="1"/>
</dbReference>
<evidence type="ECO:0000256" key="10">
    <source>
        <dbReference type="ARBA" id="ARBA00051291"/>
    </source>
</evidence>
<dbReference type="GO" id="GO:0051990">
    <property type="term" value="F:(R)-2-hydroxyglutarate dehydrogenase activity"/>
    <property type="evidence" value="ECO:0007669"/>
    <property type="project" value="UniProtKB-EC"/>
</dbReference>